<dbReference type="Proteomes" id="UP000778951">
    <property type="component" value="Unassembled WGS sequence"/>
</dbReference>
<accession>A0A968KZT9</accession>
<keyword evidence="1" id="KW-1133">Transmembrane helix</keyword>
<feature type="transmembrane region" description="Helical" evidence="1">
    <location>
        <begin position="35"/>
        <end position="58"/>
    </location>
</feature>
<feature type="transmembrane region" description="Helical" evidence="1">
    <location>
        <begin position="12"/>
        <end position="29"/>
    </location>
</feature>
<dbReference type="RefSeq" id="WP_167695751.1">
    <property type="nucleotide sequence ID" value="NZ_CP118181.1"/>
</dbReference>
<evidence type="ECO:0000313" key="3">
    <source>
        <dbReference type="Proteomes" id="UP000778951"/>
    </source>
</evidence>
<gene>
    <name evidence="2" type="ORF">HCT48_05495</name>
</gene>
<evidence type="ECO:0000313" key="2">
    <source>
        <dbReference type="EMBL" id="NIZ69666.1"/>
    </source>
</evidence>
<reference evidence="2" key="1">
    <citation type="submission" date="2020-03" db="EMBL/GenBank/DDBJ databases">
        <title>Spirochaetal bacteria isolated from arthropods constitute a novel genus Entomospira genus novum within the order Spirochaetales.</title>
        <authorList>
            <person name="Grana-Miraglia L."/>
            <person name="Sikutova S."/>
            <person name="Fingerle V."/>
            <person name="Sing A."/>
            <person name="Castillo-Ramirez S."/>
            <person name="Margos G."/>
            <person name="Rudolf I."/>
        </authorList>
    </citation>
    <scope>NUCLEOTIDE SEQUENCE</scope>
    <source>
        <strain evidence="2">BR149</strain>
    </source>
</reference>
<keyword evidence="1" id="KW-0472">Membrane</keyword>
<dbReference type="EMBL" id="JAATLM010000001">
    <property type="protein sequence ID" value="NIZ69666.1"/>
    <property type="molecule type" value="Genomic_DNA"/>
</dbReference>
<comment type="caution">
    <text evidence="2">The sequence shown here is derived from an EMBL/GenBank/DDBJ whole genome shotgun (WGS) entry which is preliminary data.</text>
</comment>
<evidence type="ECO:0000256" key="1">
    <source>
        <dbReference type="SAM" id="Phobius"/>
    </source>
</evidence>
<keyword evidence="1" id="KW-0812">Transmembrane</keyword>
<protein>
    <submittedName>
        <fullName evidence="2">Uncharacterized protein</fullName>
    </submittedName>
</protein>
<keyword evidence="3" id="KW-1185">Reference proteome</keyword>
<proteinExistence type="predicted"/>
<name>A0A968KZT9_9SPIO</name>
<sequence length="96" mass="11425">MYKKLKKYQRILFLITLVVSIILIFFIKREEYGTLGYLLAIVAVIILPLLLVLILYALVFAFKQNRHHRWLQIFGAIHVIIGIIYNLVLIIEGRWW</sequence>
<dbReference type="AlphaFoldDB" id="A0A968KZT9"/>
<feature type="transmembrane region" description="Helical" evidence="1">
    <location>
        <begin position="70"/>
        <end position="91"/>
    </location>
</feature>
<organism evidence="2 3">
    <name type="scientific">Entomospira culicis</name>
    <dbReference type="NCBI Taxonomy" id="2719989"/>
    <lineage>
        <taxon>Bacteria</taxon>
        <taxon>Pseudomonadati</taxon>
        <taxon>Spirochaetota</taxon>
        <taxon>Spirochaetia</taxon>
        <taxon>Spirochaetales</taxon>
        <taxon>Spirochaetaceae</taxon>
        <taxon>Entomospira</taxon>
    </lineage>
</organism>